<feature type="compositionally biased region" description="Basic residues" evidence="1">
    <location>
        <begin position="253"/>
        <end position="262"/>
    </location>
</feature>
<accession>A0A2S4UP52</accession>
<sequence>MQTLISLKPSAVISRGTRSRAAKTPPPPLALGTAAGRSVRCSRVITDNNNVSKLSNTGHLFCSDYQAKWLCNVHRCYAHGKLAFPLYFSGCKADKGTIDGLQVLAAQYQDIDGLNIAVMGWQVIGPGKTGTDPGLYYCKMTEQRYLGLFNAGPYCYDPVSFAREGTVGLDSQLAPAVNFRSPARLRSHTKDHRLEEGRVKRESASNPVAQGVHCLFSNVTVPILQFTRRDKGFDCGYDLKGVFNAGPYLSREHKSRPTRRPISHTSHSSQTSTKLSGTFSTNMQIISAVILSLSLLKGSLASPTPTALKKEALRRSEAKALLDERIMFNGGFGLDNGFWNSGSSGQSSFPSSTDSPSHIGPVGQALINIHNPVPASHDSDFVNTYTGMYTKEAEQPSIASLSPTMQYPDAQDLKPSAVISMNIGTAAGHAIKCGRMITGNNNASKLANRGRLFCSDNQARWLCEAHRCYANGRLALPMYFNDCQADKGTVPGLRVLAAQYQNIDGKNFAVQGWEVIGGKTVITPGLHYCKSSRAALSGEFPKREVKVVDLNRC</sequence>
<organism evidence="2 3">
    <name type="scientific">Puccinia striiformis</name>
    <dbReference type="NCBI Taxonomy" id="27350"/>
    <lineage>
        <taxon>Eukaryota</taxon>
        <taxon>Fungi</taxon>
        <taxon>Dikarya</taxon>
        <taxon>Basidiomycota</taxon>
        <taxon>Pucciniomycotina</taxon>
        <taxon>Pucciniomycetes</taxon>
        <taxon>Pucciniales</taxon>
        <taxon>Pucciniaceae</taxon>
        <taxon>Puccinia</taxon>
    </lineage>
</organism>
<dbReference type="AlphaFoldDB" id="A0A2S4UP52"/>
<dbReference type="VEuPathDB" id="FungiDB:PSTT_13997"/>
<dbReference type="VEuPathDB" id="FungiDB:PSHT_15072"/>
<evidence type="ECO:0000313" key="3">
    <source>
        <dbReference type="Proteomes" id="UP000239156"/>
    </source>
</evidence>
<dbReference type="Proteomes" id="UP000239156">
    <property type="component" value="Unassembled WGS sequence"/>
</dbReference>
<dbReference type="EMBL" id="PKSL01000209">
    <property type="protein sequence ID" value="POV99083.1"/>
    <property type="molecule type" value="Genomic_DNA"/>
</dbReference>
<name>A0A2S4UP52_9BASI</name>
<protein>
    <submittedName>
        <fullName evidence="2">Uncharacterized protein</fullName>
    </submittedName>
</protein>
<keyword evidence="3" id="KW-1185">Reference proteome</keyword>
<evidence type="ECO:0000313" key="2">
    <source>
        <dbReference type="EMBL" id="POV99083.1"/>
    </source>
</evidence>
<feature type="compositionally biased region" description="Low complexity" evidence="1">
    <location>
        <begin position="263"/>
        <end position="273"/>
    </location>
</feature>
<reference evidence="2" key="1">
    <citation type="submission" date="2017-12" db="EMBL/GenBank/DDBJ databases">
        <title>Gene loss provides genomic basis for host adaptation in cereal stripe rust fungi.</title>
        <authorList>
            <person name="Xia C."/>
        </authorList>
    </citation>
    <scope>NUCLEOTIDE SEQUENCE [LARGE SCALE GENOMIC DNA]</scope>
    <source>
        <strain evidence="2">93-210</strain>
    </source>
</reference>
<dbReference type="VEuPathDB" id="FungiDB:PSHT_16047"/>
<feature type="region of interest" description="Disordered" evidence="1">
    <location>
        <begin position="250"/>
        <end position="275"/>
    </location>
</feature>
<gene>
    <name evidence="2" type="ORF">PSTT_13997</name>
</gene>
<dbReference type="VEuPathDB" id="FungiDB:PSHT_16046"/>
<proteinExistence type="predicted"/>
<evidence type="ECO:0000256" key="1">
    <source>
        <dbReference type="SAM" id="MobiDB-lite"/>
    </source>
</evidence>
<comment type="caution">
    <text evidence="2">The sequence shown here is derived from an EMBL/GenBank/DDBJ whole genome shotgun (WGS) entry which is preliminary data.</text>
</comment>